<comment type="caution">
    <text evidence="2">The sequence shown here is derived from an EMBL/GenBank/DDBJ whole genome shotgun (WGS) entry which is preliminary data.</text>
</comment>
<dbReference type="AlphaFoldDB" id="A0A2P7U2S7"/>
<dbReference type="Gene3D" id="1.10.260.40">
    <property type="entry name" value="lambda repressor-like DNA-binding domains"/>
    <property type="match status" value="1"/>
</dbReference>
<accession>A0A2P7U2S7</accession>
<dbReference type="SUPFAM" id="SSF47413">
    <property type="entry name" value="lambda repressor-like DNA-binding domains"/>
    <property type="match status" value="1"/>
</dbReference>
<organism evidence="2 3">
    <name type="scientific">Neisseria iguanae</name>
    <dbReference type="NCBI Taxonomy" id="90242"/>
    <lineage>
        <taxon>Bacteria</taxon>
        <taxon>Pseudomonadati</taxon>
        <taxon>Pseudomonadota</taxon>
        <taxon>Betaproteobacteria</taxon>
        <taxon>Neisseriales</taxon>
        <taxon>Neisseriaceae</taxon>
        <taxon>Neisseria</taxon>
    </lineage>
</organism>
<name>A0A2P7U2S7_9NEIS</name>
<evidence type="ECO:0000313" key="3">
    <source>
        <dbReference type="Proteomes" id="UP000241868"/>
    </source>
</evidence>
<dbReference type="PROSITE" id="PS50943">
    <property type="entry name" value="HTH_CROC1"/>
    <property type="match status" value="1"/>
</dbReference>
<dbReference type="InterPro" id="IPR001387">
    <property type="entry name" value="Cro/C1-type_HTH"/>
</dbReference>
<dbReference type="RefSeq" id="WP_106740168.1">
    <property type="nucleotide sequence ID" value="NZ_PXYY01000005.1"/>
</dbReference>
<dbReference type="Pfam" id="PF01381">
    <property type="entry name" value="HTH_3"/>
    <property type="match status" value="1"/>
</dbReference>
<gene>
    <name evidence="2" type="ORF">C7N83_01710</name>
</gene>
<dbReference type="Proteomes" id="UP000241868">
    <property type="component" value="Unassembled WGS sequence"/>
</dbReference>
<reference evidence="2 3" key="1">
    <citation type="submission" date="2018-03" db="EMBL/GenBank/DDBJ databases">
        <title>Neisseria weixii sp. nov., isolated from the intestinal contents of Tibetan Plateau pika (Ochotona curzoniae) in Yushu, Qinghai Province, China.</title>
        <authorList>
            <person name="Gui Z."/>
        </authorList>
    </citation>
    <scope>NUCLEOTIDE SEQUENCE [LARGE SCALE GENOMIC DNA]</scope>
    <source>
        <strain evidence="2 3">ATCC 51483</strain>
    </source>
</reference>
<protein>
    <recommendedName>
        <fullName evidence="1">HTH cro/C1-type domain-containing protein</fullName>
    </recommendedName>
</protein>
<proteinExistence type="predicted"/>
<dbReference type="CDD" id="cd00093">
    <property type="entry name" value="HTH_XRE"/>
    <property type="match status" value="1"/>
</dbReference>
<feature type="domain" description="HTH cro/C1-type" evidence="1">
    <location>
        <begin position="8"/>
        <end position="37"/>
    </location>
</feature>
<sequence length="57" mass="6734">METIYTRIRQIRRQKGWTLQQLGDAVGVTAQAVKHWEDENGKVLLPVLKNWKKLPKY</sequence>
<dbReference type="OrthoDB" id="3579809at2"/>
<dbReference type="InterPro" id="IPR010982">
    <property type="entry name" value="Lambda_DNA-bd_dom_sf"/>
</dbReference>
<evidence type="ECO:0000259" key="1">
    <source>
        <dbReference type="PROSITE" id="PS50943"/>
    </source>
</evidence>
<keyword evidence="3" id="KW-1185">Reference proteome</keyword>
<dbReference type="EMBL" id="PXYY01000005">
    <property type="protein sequence ID" value="PSJ81284.1"/>
    <property type="molecule type" value="Genomic_DNA"/>
</dbReference>
<evidence type="ECO:0000313" key="2">
    <source>
        <dbReference type="EMBL" id="PSJ81284.1"/>
    </source>
</evidence>
<dbReference type="GO" id="GO:0003677">
    <property type="term" value="F:DNA binding"/>
    <property type="evidence" value="ECO:0007669"/>
    <property type="project" value="InterPro"/>
</dbReference>